<keyword evidence="2" id="KW-1185">Reference proteome</keyword>
<dbReference type="AlphaFoldDB" id="A0A5J5AYY7"/>
<organism evidence="1 2">
    <name type="scientific">Nyssa sinensis</name>
    <dbReference type="NCBI Taxonomy" id="561372"/>
    <lineage>
        <taxon>Eukaryota</taxon>
        <taxon>Viridiplantae</taxon>
        <taxon>Streptophyta</taxon>
        <taxon>Embryophyta</taxon>
        <taxon>Tracheophyta</taxon>
        <taxon>Spermatophyta</taxon>
        <taxon>Magnoliopsida</taxon>
        <taxon>eudicotyledons</taxon>
        <taxon>Gunneridae</taxon>
        <taxon>Pentapetalae</taxon>
        <taxon>asterids</taxon>
        <taxon>Cornales</taxon>
        <taxon>Nyssaceae</taxon>
        <taxon>Nyssa</taxon>
    </lineage>
</organism>
<name>A0A5J5AYY7_9ASTE</name>
<gene>
    <name evidence="1" type="ORF">F0562_030592</name>
</gene>
<dbReference type="Proteomes" id="UP000325577">
    <property type="component" value="Linkage Group LG17"/>
</dbReference>
<accession>A0A5J5AYY7</accession>
<dbReference type="EMBL" id="CM018040">
    <property type="protein sequence ID" value="KAA8535589.1"/>
    <property type="molecule type" value="Genomic_DNA"/>
</dbReference>
<sequence length="149" mass="16535">MPYSSIFGNPITTASIAANALSSFGPRSSTPSEISSFMLDNKVAIIVVKVFHTPVDMAKLVEIRSPTLEYQVFYDFTRVMVGLSKWLVYFEDHTHVIAAKRDGIEEQYPLTEEHPLQTLPFNSTDVELEAATTGVDTNLATHPDDKDVV</sequence>
<evidence type="ECO:0000313" key="1">
    <source>
        <dbReference type="EMBL" id="KAA8535589.1"/>
    </source>
</evidence>
<protein>
    <submittedName>
        <fullName evidence="1">Uncharacterized protein</fullName>
    </submittedName>
</protein>
<evidence type="ECO:0000313" key="2">
    <source>
        <dbReference type="Proteomes" id="UP000325577"/>
    </source>
</evidence>
<reference evidence="1 2" key="1">
    <citation type="submission" date="2019-09" db="EMBL/GenBank/DDBJ databases">
        <title>A chromosome-level genome assembly of the Chinese tupelo Nyssa sinensis.</title>
        <authorList>
            <person name="Yang X."/>
            <person name="Kang M."/>
            <person name="Yang Y."/>
            <person name="Xiong H."/>
            <person name="Wang M."/>
            <person name="Zhang Z."/>
            <person name="Wang Z."/>
            <person name="Wu H."/>
            <person name="Ma T."/>
            <person name="Liu J."/>
            <person name="Xi Z."/>
        </authorList>
    </citation>
    <scope>NUCLEOTIDE SEQUENCE [LARGE SCALE GENOMIC DNA]</scope>
    <source>
        <strain evidence="1">J267</strain>
        <tissue evidence="1">Leaf</tissue>
    </source>
</reference>
<proteinExistence type="predicted"/>